<feature type="transmembrane region" description="Helical" evidence="1">
    <location>
        <begin position="12"/>
        <end position="30"/>
    </location>
</feature>
<keyword evidence="3" id="KW-1185">Reference proteome</keyword>
<name>A0A847RTV2_9BACT</name>
<keyword evidence="1" id="KW-0472">Membrane</keyword>
<dbReference type="EMBL" id="JABAIA010000004">
    <property type="protein sequence ID" value="NLR69020.1"/>
    <property type="molecule type" value="Genomic_DNA"/>
</dbReference>
<evidence type="ECO:0000313" key="3">
    <source>
        <dbReference type="Proteomes" id="UP000570474"/>
    </source>
</evidence>
<dbReference type="Proteomes" id="UP000570474">
    <property type="component" value="Unassembled WGS sequence"/>
</dbReference>
<dbReference type="AlphaFoldDB" id="A0A847RTV2"/>
<gene>
    <name evidence="2" type="ORF">HGH92_32260</name>
</gene>
<evidence type="ECO:0000256" key="1">
    <source>
        <dbReference type="SAM" id="Phobius"/>
    </source>
</evidence>
<sequence>MENNQNKKPGNAFKGIVASIATVVVIWFYFGGGLEQKAHEDLNKIENQVAEDVVTQYEIAKRQGDKMQIYIRAGLVAEAYLQAKDEGNYNKWKDIEKQAAVDAGMPTE</sequence>
<accession>A0A847RTV2</accession>
<keyword evidence="1" id="KW-0812">Transmembrane</keyword>
<reference evidence="2 3" key="1">
    <citation type="submission" date="2020-04" db="EMBL/GenBank/DDBJ databases">
        <authorList>
            <person name="Yin C."/>
        </authorList>
    </citation>
    <scope>NUCLEOTIDE SEQUENCE [LARGE SCALE GENOMIC DNA]</scope>
    <source>
        <strain evidence="2 3">Ae27</strain>
    </source>
</reference>
<proteinExistence type="predicted"/>
<dbReference type="RefSeq" id="WP_168874959.1">
    <property type="nucleotide sequence ID" value="NZ_JABAIA010000004.1"/>
</dbReference>
<organism evidence="2 3">
    <name type="scientific">Chitinophaga varians</name>
    <dbReference type="NCBI Taxonomy" id="2202339"/>
    <lineage>
        <taxon>Bacteria</taxon>
        <taxon>Pseudomonadati</taxon>
        <taxon>Bacteroidota</taxon>
        <taxon>Chitinophagia</taxon>
        <taxon>Chitinophagales</taxon>
        <taxon>Chitinophagaceae</taxon>
        <taxon>Chitinophaga</taxon>
    </lineage>
</organism>
<evidence type="ECO:0000313" key="2">
    <source>
        <dbReference type="EMBL" id="NLR69020.1"/>
    </source>
</evidence>
<comment type="caution">
    <text evidence="2">The sequence shown here is derived from an EMBL/GenBank/DDBJ whole genome shotgun (WGS) entry which is preliminary data.</text>
</comment>
<protein>
    <submittedName>
        <fullName evidence="2">Uncharacterized protein</fullName>
    </submittedName>
</protein>
<keyword evidence="1" id="KW-1133">Transmembrane helix</keyword>